<dbReference type="Pfam" id="PF15257">
    <property type="entry name" value="DUF4590"/>
    <property type="match status" value="1"/>
</dbReference>
<organism evidence="3 4">
    <name type="scientific">Suricata suricatta</name>
    <name type="common">Meerkat</name>
    <dbReference type="NCBI Taxonomy" id="37032"/>
    <lineage>
        <taxon>Eukaryota</taxon>
        <taxon>Metazoa</taxon>
        <taxon>Chordata</taxon>
        <taxon>Craniata</taxon>
        <taxon>Vertebrata</taxon>
        <taxon>Euteleostomi</taxon>
        <taxon>Mammalia</taxon>
        <taxon>Eutheria</taxon>
        <taxon>Laurasiatheria</taxon>
        <taxon>Carnivora</taxon>
        <taxon>Feliformia</taxon>
        <taxon>Herpestidae</taxon>
        <taxon>Suricata</taxon>
    </lineage>
</organism>
<dbReference type="PANTHER" id="PTHR23034:SF2">
    <property type="entry name" value="GLUTAMATE-RICH PROTEIN 3"/>
    <property type="match status" value="1"/>
</dbReference>
<feature type="compositionally biased region" description="Basic and acidic residues" evidence="1">
    <location>
        <begin position="365"/>
        <end position="392"/>
    </location>
</feature>
<keyword evidence="4" id="KW-1185">Reference proteome</keyword>
<feature type="region of interest" description="Disordered" evidence="1">
    <location>
        <begin position="1353"/>
        <end position="1466"/>
    </location>
</feature>
<feature type="compositionally biased region" description="Basic and acidic residues" evidence="1">
    <location>
        <begin position="720"/>
        <end position="737"/>
    </location>
</feature>
<protein>
    <submittedName>
        <fullName evidence="3">Glutamate rich 3</fullName>
    </submittedName>
</protein>
<feature type="compositionally biased region" description="Basic and acidic residues" evidence="1">
    <location>
        <begin position="802"/>
        <end position="811"/>
    </location>
</feature>
<feature type="compositionally biased region" description="Acidic residues" evidence="1">
    <location>
        <begin position="792"/>
        <end position="801"/>
    </location>
</feature>
<feature type="region of interest" description="Disordered" evidence="1">
    <location>
        <begin position="1300"/>
        <end position="1331"/>
    </location>
</feature>
<feature type="compositionally biased region" description="Basic and acidic residues" evidence="1">
    <location>
        <begin position="454"/>
        <end position="469"/>
    </location>
</feature>
<feature type="region of interest" description="Disordered" evidence="1">
    <location>
        <begin position="866"/>
        <end position="1262"/>
    </location>
</feature>
<feature type="compositionally biased region" description="Low complexity" evidence="1">
    <location>
        <begin position="505"/>
        <end position="517"/>
    </location>
</feature>
<dbReference type="PANTHER" id="PTHR23034">
    <property type="entry name" value="GLUTAMATE-RICH PROTEIN 3"/>
    <property type="match status" value="1"/>
</dbReference>
<feature type="compositionally biased region" description="Basic and acidic residues" evidence="1">
    <location>
        <begin position="960"/>
        <end position="1018"/>
    </location>
</feature>
<evidence type="ECO:0000313" key="4">
    <source>
        <dbReference type="Proteomes" id="UP000472268"/>
    </source>
</evidence>
<feature type="compositionally biased region" description="Basic and acidic residues" evidence="1">
    <location>
        <begin position="875"/>
        <end position="884"/>
    </location>
</feature>
<feature type="region of interest" description="Disordered" evidence="1">
    <location>
        <begin position="596"/>
        <end position="845"/>
    </location>
</feature>
<dbReference type="InterPro" id="IPR048257">
    <property type="entry name" value="DUF4590"/>
</dbReference>
<feature type="compositionally biased region" description="Basic and acidic residues" evidence="1">
    <location>
        <begin position="480"/>
        <end position="492"/>
    </location>
</feature>
<feature type="region of interest" description="Disordered" evidence="1">
    <location>
        <begin position="411"/>
        <end position="577"/>
    </location>
</feature>
<evidence type="ECO:0000259" key="2">
    <source>
        <dbReference type="Pfam" id="PF15257"/>
    </source>
</evidence>
<sequence>MKRDHQKYIRECLAQAIFHKVLDMERYHQLEIKKKLETLARKERIQRFKGESTRWSIENNMPFLSPHPPVGPKANRGHSVLVDEGHSSPMTLTAPRPYTAPGNMQPPIRLKPLPSNPAVGTVPKITSGSRSKTSLLENEAPFPIGGKKAVMKFKNSMDSSQGVNRYQLPDINNYMMPIPPSPPPHRAKITRESRLESWRRRRFRPTTAPNGLEPLFTRDSRKVHRTPLHSNAAITMIYLGKNVRLSHDHPDFRDEIKVYQQHCGGENLCVYKGKLLEKETFQFISKRHHGFPFSLTFFLNGMQVNRLSSCCEYKHRKGSRLGGKRGYFGFVCVERSSPCYKCIIAMGLDKNPTAPKLRKEKSIEKREELKKDEGKLRKDRGNVIPRRNEIEGNRTSPSVILPAHEKIRNGEVRTAVEEMEEYEEDFEADEEKQDEKANEEGQADDQMNGMSKSPSDDEKDHLDPAKESEASSQKAADAGDNVKDESDGHSDSDLEEEKQDVKTASSSSSRSHTCSSCSEDESTLGDRETHAENRPNTSATSSSSQESSENDESGKSHLPIEDSLEVETEDRKIITTDVETKPLLIEECLENVLEEEMEKGTQEIAEGLSEKSREHISKEEEEKDKSELWEGSTPKAKDKKAGPSRVEKGVGQIVAEAVEPGCRSHSDTEAGVSSADVEEKLGRKPEIDRGAAPNRNFVLEQRAPPYLKKESNQVASEVDTLEKNEAVEEAELPRPGDTELVEEEGEAALWGTPRVNEVPLGERKPRAEQPALVEQFTEEREIPQGLACGAEAEAEEDESPDKEDISPKGKDAAGVSGGLNEGQDEASEEGALLPTAQETGQVAAEEKAVFASKAVPGNSECVQEAAALRDTVTAETRETERGEPDVMNSEEEAPTDLQALGAMEGASSEREDGSEKAVLGGEETAKEKKAVMRMQTPLTSSTSEKAEAPLKGVLEDSPEELCKEDAKREEVETEADSNKDDRKEMLPEELGVAREKRKTEKPEAPLEETESKKEEVRRSNAQQGEDILEEEQKFKGKEQGTVKEVTPEEEPQVPPNEMHCDAEGETPMGASESPRDKGRQGGDSLREREVTLFEAAPADGKSLEDTTCLRKEEEGERLREVQDPEQSKGRADLLSWEDGAPSGPDQGPGPEPEGVLGAPGTEPAGKGQGPQVMTPATGEAQKCTAKEQGGLAGLEGEDKKGPLQGQQGAGVTVMTQEDVSEEDSMMAEKLSEDAMVENPEEEADKEGPPGTEVITDRDTEGAGTLQGGVAVAEEDLHPRKAAGTAEKKREVFADLKTAEGKTEANKASSLWDVSGKETRPEVDDLPGKPAAAEKVVVEETALGREEVAAVEEVTGTCVGAPREPSDPRGKAPQIGQDPEGGGLGTTQRAESVGEEVGLGSCARGQKSGAAEEFSLGLSPGRESAPGRESLQGVEMLLEKPDCPETQEKQELTVQREKEKVRTQMSP</sequence>
<feature type="compositionally biased region" description="Acidic residues" evidence="1">
    <location>
        <begin position="1234"/>
        <end position="1244"/>
    </location>
</feature>
<name>A0A673TXP7_SURSU</name>
<feature type="domain" description="DUF4590" evidence="2">
    <location>
        <begin position="245"/>
        <end position="356"/>
    </location>
</feature>
<accession>A0A673TXP7</accession>
<feature type="compositionally biased region" description="Low complexity" evidence="1">
    <location>
        <begin position="538"/>
        <end position="547"/>
    </location>
</feature>
<feature type="compositionally biased region" description="Basic and acidic residues" evidence="1">
    <location>
        <begin position="524"/>
        <end position="533"/>
    </location>
</feature>
<feature type="compositionally biased region" description="Basic and acidic residues" evidence="1">
    <location>
        <begin position="608"/>
        <end position="628"/>
    </location>
</feature>
<evidence type="ECO:0000313" key="3">
    <source>
        <dbReference type="Ensembl" id="ENSSSUP00005018048.1"/>
    </source>
</evidence>
<dbReference type="OMA" id="PEEDPIM"/>
<feature type="compositionally biased region" description="Basic and acidic residues" evidence="1">
    <location>
        <begin position="635"/>
        <end position="648"/>
    </location>
</feature>
<feature type="compositionally biased region" description="Basic and acidic residues" evidence="1">
    <location>
        <begin position="677"/>
        <end position="689"/>
    </location>
</feature>
<evidence type="ECO:0000256" key="1">
    <source>
        <dbReference type="SAM" id="MobiDB-lite"/>
    </source>
</evidence>
<feature type="region of interest" description="Disordered" evidence="1">
    <location>
        <begin position="365"/>
        <end position="395"/>
    </location>
</feature>
<dbReference type="Proteomes" id="UP000472268">
    <property type="component" value="Chromosome 8"/>
</dbReference>
<reference evidence="3 4" key="1">
    <citation type="submission" date="2019-05" db="EMBL/GenBank/DDBJ databases">
        <title>A Chromosome-scale Meerkat (S. suricatta) Genome Assembly.</title>
        <authorList>
            <person name="Dudchenko O."/>
            <person name="Lieberman Aiden E."/>
            <person name="Tung J."/>
            <person name="Barreiro L.B."/>
            <person name="Clutton-Brock T.H."/>
        </authorList>
    </citation>
    <scope>NUCLEOTIDE SEQUENCE [LARGE SCALE GENOMIC DNA]</scope>
</reference>
<gene>
    <name evidence="3" type="primary">ERICH3</name>
</gene>
<feature type="compositionally biased region" description="Basic and acidic residues" evidence="1">
    <location>
        <begin position="1436"/>
        <end position="1466"/>
    </location>
</feature>
<feature type="compositionally biased region" description="Basic and acidic residues" evidence="1">
    <location>
        <begin position="1030"/>
        <end position="1041"/>
    </location>
</feature>
<dbReference type="InterPro" id="IPR027962">
    <property type="entry name" value="ERICH3"/>
</dbReference>
<feature type="compositionally biased region" description="Basic and acidic residues" evidence="1">
    <location>
        <begin position="1073"/>
        <end position="1091"/>
    </location>
</feature>
<dbReference type="Ensembl" id="ENSSSUT00005020581.1">
    <property type="protein sequence ID" value="ENSSSUP00005018048.1"/>
    <property type="gene ID" value="ENSSSUG00005011685.1"/>
</dbReference>
<feature type="compositionally biased region" description="Basic and acidic residues" evidence="1">
    <location>
        <begin position="1101"/>
        <end position="1131"/>
    </location>
</feature>
<reference evidence="3" key="3">
    <citation type="submission" date="2025-09" db="UniProtKB">
        <authorList>
            <consortium name="Ensembl"/>
        </authorList>
    </citation>
    <scope>IDENTIFICATION</scope>
</reference>
<proteinExistence type="predicted"/>
<feature type="compositionally biased region" description="Acidic residues" evidence="1">
    <location>
        <begin position="417"/>
        <end position="432"/>
    </location>
</feature>
<feature type="compositionally biased region" description="Basic and acidic residues" evidence="1">
    <location>
        <begin position="1314"/>
        <end position="1326"/>
    </location>
</feature>
<reference evidence="3" key="2">
    <citation type="submission" date="2025-08" db="UniProtKB">
        <authorList>
            <consortium name="Ensembl"/>
        </authorList>
    </citation>
    <scope>IDENTIFICATION</scope>
</reference>